<dbReference type="EMBL" id="JABMIG020000034">
    <property type="protein sequence ID" value="KAL3800180.1"/>
    <property type="molecule type" value="Genomic_DNA"/>
</dbReference>
<protein>
    <recommendedName>
        <fullName evidence="5">JmjC domain-containing protein</fullName>
    </recommendedName>
</protein>
<evidence type="ECO:0000313" key="4">
    <source>
        <dbReference type="Proteomes" id="UP001516023"/>
    </source>
</evidence>
<evidence type="ECO:0000313" key="3">
    <source>
        <dbReference type="EMBL" id="KAL3800180.1"/>
    </source>
</evidence>
<dbReference type="Proteomes" id="UP001516023">
    <property type="component" value="Unassembled WGS sequence"/>
</dbReference>
<dbReference type="PANTHER" id="PTHR46430">
    <property type="entry name" value="PROTEIN SKT5-RELATED"/>
    <property type="match status" value="1"/>
</dbReference>
<evidence type="ECO:0000256" key="2">
    <source>
        <dbReference type="SAM" id="MobiDB-lite"/>
    </source>
</evidence>
<keyword evidence="1" id="KW-0677">Repeat</keyword>
<keyword evidence="4" id="KW-1185">Reference proteome</keyword>
<accession>A0ABD3QIB1</accession>
<sequence length="831" mass="92401">PVGTWVNTALRNSDAKHEEQRLATTYPMSGVKVPLENPSVQNPCHETKKSIGLGALGGSTGRQFCKGSEWVRQGSAYHNQLTEPLSQLPAAPNPHPHPQNLPKTPTPSSPNPTFVHCSAIEPTLNTTTHAARNREMKNLAVRSLTSSRNNFKNYVSYLTRASIYQQQRRSYFDQSSRNSAIQSFFKILQANYGNLSDLIDKGPASETIVSPDGVLHPHHLIRLFRHEATALHVRNFYHPPSAKKLGEELVQESALRAKSGSSSNWKVSTSRGLESSDVGTLGEHTPYNVAVAQDYHYSLQDVTENTGHTTSSEKNTSSIDRYFEGVQREFRSRRIRRRFSGGSKGDQSDHYQLWPLDKLRLELEECWPSGAGLARETNARKNGSNHCHPRPFGGGLPRIMMGPTRWKRGFIHVDEMGPLDSSRGLFSANIYLTMPETESQMSGEDASAKYRIKDAGCLYIWPLGVRSRWDWYRNATTLSGLSAQDPEIQYLLHEKLGNPNIIRPQPGDLVLLCAQRPHCAVGFSEGIRVSLQCFIQYDGLDKSSIYRATLIDAEIFTLASVHHELHEHRNNTMDLNELAKKYLCCACAKLPRHVVMDADGNVYCKGCVAPSVTTSVTTPVTIQCLIDNIISNGSVDIEILGKSNEMSAEEASESIGDTKEKARKGSAKHMCTLSRWYLFGEKEEVDSDDDEAYKWCKQAADAGDVDGMAYQGYCFIHGHGVDKNREEGYELLVDAACDGSAYTLGCFYHTGLHGFKSDAQRAVKYLNMATKFNSEGNCNGLNKTEIENVKRYLDSYGSPLNNCDASDTSVPSKVLERKENDTVSTLTPQTQ</sequence>
<dbReference type="PANTHER" id="PTHR46430:SF1">
    <property type="entry name" value="CHITIN SYNTHASE REGULATOR SKT5-RELATED"/>
    <property type="match status" value="1"/>
</dbReference>
<feature type="region of interest" description="Disordered" evidence="2">
    <location>
        <begin position="86"/>
        <end position="109"/>
    </location>
</feature>
<feature type="region of interest" description="Disordered" evidence="2">
    <location>
        <begin position="807"/>
        <end position="831"/>
    </location>
</feature>
<dbReference type="Gene3D" id="1.25.40.10">
    <property type="entry name" value="Tetratricopeptide repeat domain"/>
    <property type="match status" value="1"/>
</dbReference>
<feature type="non-terminal residue" evidence="3">
    <location>
        <position position="1"/>
    </location>
</feature>
<dbReference type="InterPro" id="IPR006597">
    <property type="entry name" value="Sel1-like"/>
</dbReference>
<dbReference type="SUPFAM" id="SSF81901">
    <property type="entry name" value="HCP-like"/>
    <property type="match status" value="1"/>
</dbReference>
<proteinExistence type="predicted"/>
<dbReference type="InterPro" id="IPR011990">
    <property type="entry name" value="TPR-like_helical_dom_sf"/>
</dbReference>
<name>A0ABD3QIB1_9STRA</name>
<dbReference type="AlphaFoldDB" id="A0ABD3QIB1"/>
<evidence type="ECO:0000256" key="1">
    <source>
        <dbReference type="ARBA" id="ARBA00022737"/>
    </source>
</evidence>
<dbReference type="SMART" id="SM00671">
    <property type="entry name" value="SEL1"/>
    <property type="match status" value="3"/>
</dbReference>
<organism evidence="3 4">
    <name type="scientific">Cyclotella cryptica</name>
    <dbReference type="NCBI Taxonomy" id="29204"/>
    <lineage>
        <taxon>Eukaryota</taxon>
        <taxon>Sar</taxon>
        <taxon>Stramenopiles</taxon>
        <taxon>Ochrophyta</taxon>
        <taxon>Bacillariophyta</taxon>
        <taxon>Coscinodiscophyceae</taxon>
        <taxon>Thalassiosirophycidae</taxon>
        <taxon>Stephanodiscales</taxon>
        <taxon>Stephanodiscaceae</taxon>
        <taxon>Cyclotella</taxon>
    </lineage>
</organism>
<comment type="caution">
    <text evidence="3">The sequence shown here is derived from an EMBL/GenBank/DDBJ whole genome shotgun (WGS) entry which is preliminary data.</text>
</comment>
<evidence type="ECO:0008006" key="5">
    <source>
        <dbReference type="Google" id="ProtNLM"/>
    </source>
</evidence>
<dbReference type="Pfam" id="PF08238">
    <property type="entry name" value="Sel1"/>
    <property type="match status" value="3"/>
</dbReference>
<feature type="compositionally biased region" description="Polar residues" evidence="2">
    <location>
        <begin position="822"/>
        <end position="831"/>
    </location>
</feature>
<gene>
    <name evidence="3" type="ORF">HJC23_001101</name>
</gene>
<feature type="compositionally biased region" description="Pro residues" evidence="2">
    <location>
        <begin position="91"/>
        <end position="109"/>
    </location>
</feature>
<reference evidence="3 4" key="1">
    <citation type="journal article" date="2020" name="G3 (Bethesda)">
        <title>Improved Reference Genome for Cyclotella cryptica CCMP332, a Model for Cell Wall Morphogenesis, Salinity Adaptation, and Lipid Production in Diatoms (Bacillariophyta).</title>
        <authorList>
            <person name="Roberts W.R."/>
            <person name="Downey K.M."/>
            <person name="Ruck E.C."/>
            <person name="Traller J.C."/>
            <person name="Alverson A.J."/>
        </authorList>
    </citation>
    <scope>NUCLEOTIDE SEQUENCE [LARGE SCALE GENOMIC DNA]</scope>
    <source>
        <strain evidence="3 4">CCMP332</strain>
    </source>
</reference>
<dbReference type="InterPro" id="IPR051726">
    <property type="entry name" value="Chitin_Synth_Reg"/>
</dbReference>